<dbReference type="EMBL" id="PDNV01000016">
    <property type="protein sequence ID" value="PLC52117.1"/>
    <property type="molecule type" value="Genomic_DNA"/>
</dbReference>
<feature type="signal peptide" evidence="2">
    <location>
        <begin position="1"/>
        <end position="24"/>
    </location>
</feature>
<evidence type="ECO:0000256" key="2">
    <source>
        <dbReference type="SAM" id="SignalP"/>
    </source>
</evidence>
<comment type="caution">
    <text evidence="3">The sequence shown here is derived from an EMBL/GenBank/DDBJ whole genome shotgun (WGS) entry which is preliminary data.</text>
</comment>
<evidence type="ECO:0000313" key="4">
    <source>
        <dbReference type="Proteomes" id="UP000234328"/>
    </source>
</evidence>
<evidence type="ECO:0000313" key="3">
    <source>
        <dbReference type="EMBL" id="PLC52117.1"/>
    </source>
</evidence>
<dbReference type="RefSeq" id="WP_102071738.1">
    <property type="nucleotide sequence ID" value="NZ_PDNV01000016.1"/>
</dbReference>
<dbReference type="Gene3D" id="3.40.190.150">
    <property type="entry name" value="Bordetella uptake gene, domain 1"/>
    <property type="match status" value="1"/>
</dbReference>
<dbReference type="PANTHER" id="PTHR42928">
    <property type="entry name" value="TRICARBOXYLATE-BINDING PROTEIN"/>
    <property type="match status" value="1"/>
</dbReference>
<dbReference type="SUPFAM" id="SSF53850">
    <property type="entry name" value="Periplasmic binding protein-like II"/>
    <property type="match status" value="1"/>
</dbReference>
<feature type="chain" id="PRO_5014814232" evidence="2">
    <location>
        <begin position="25"/>
        <end position="322"/>
    </location>
</feature>
<organism evidence="3 4">
    <name type="scientific">Pollutimonas nitritireducens</name>
    <dbReference type="NCBI Taxonomy" id="2045209"/>
    <lineage>
        <taxon>Bacteria</taxon>
        <taxon>Pseudomonadati</taxon>
        <taxon>Pseudomonadota</taxon>
        <taxon>Betaproteobacteria</taxon>
        <taxon>Burkholderiales</taxon>
        <taxon>Alcaligenaceae</taxon>
        <taxon>Pollutimonas</taxon>
    </lineage>
</organism>
<gene>
    <name evidence="3" type="ORF">CR155_19620</name>
</gene>
<dbReference type="PIRSF" id="PIRSF017082">
    <property type="entry name" value="YflP"/>
    <property type="match status" value="1"/>
</dbReference>
<dbReference type="Pfam" id="PF03401">
    <property type="entry name" value="TctC"/>
    <property type="match status" value="1"/>
</dbReference>
<dbReference type="InterPro" id="IPR042100">
    <property type="entry name" value="Bug_dom1"/>
</dbReference>
<evidence type="ECO:0000256" key="1">
    <source>
        <dbReference type="ARBA" id="ARBA00006987"/>
    </source>
</evidence>
<name>A0A2N4UAT8_9BURK</name>
<dbReference type="OrthoDB" id="8678477at2"/>
<dbReference type="Proteomes" id="UP000234328">
    <property type="component" value="Unassembled WGS sequence"/>
</dbReference>
<dbReference type="CDD" id="cd07012">
    <property type="entry name" value="PBP2_Bug_TTT"/>
    <property type="match status" value="1"/>
</dbReference>
<accession>A0A2N4UAT8</accession>
<reference evidence="3 4" key="1">
    <citation type="submission" date="2017-10" db="EMBL/GenBank/DDBJ databases">
        <title>Two draft genome sequences of Pusillimonas sp. strains isolated from a nitrate- and radionuclide-contaminated groundwater in Russia.</title>
        <authorList>
            <person name="Grouzdev D.S."/>
            <person name="Tourova T.P."/>
            <person name="Goeva M.A."/>
            <person name="Babich T.L."/>
            <person name="Sokolova D.S."/>
            <person name="Abdullin R."/>
            <person name="Poltaraus A.B."/>
            <person name="Toshchakov S.V."/>
            <person name="Nazina T.N."/>
        </authorList>
    </citation>
    <scope>NUCLEOTIDE SEQUENCE [LARGE SCALE GENOMIC DNA]</scope>
    <source>
        <strain evidence="3 4">JR1/69-2-13</strain>
    </source>
</reference>
<dbReference type="InterPro" id="IPR005064">
    <property type="entry name" value="BUG"/>
</dbReference>
<sequence>MITRALKAAAFFCSALTLAASASAASAFPTKPIRLIVPFSPGGGTDILARQLADQLTKSAGWNIVVENRPGGNGAIALSSISRGTPDGHEVILALRENIVITPLLQDAVSFNALEDFTAIVHVADSPMIIVSGADSKYKNIKQVLDTARQDPEALRFGTSGQGSMSHLLLAMLKDKAGAGMVHVPYKGSNPALSDMVGGHVELVGGSIGSAKSFLEGKRAVPLAVSSKERVAAFPDVPTISEQGYPDFNVVTWYGLFGPKGVPQDIVQQINSAVNKALQNPAFQSVLAQQGMVTQSGSASEFDAMFRADYKDLKQQLATLDM</sequence>
<proteinExistence type="inferred from homology"/>
<dbReference type="Gene3D" id="3.40.190.10">
    <property type="entry name" value="Periplasmic binding protein-like II"/>
    <property type="match status" value="1"/>
</dbReference>
<comment type="similarity">
    <text evidence="1">Belongs to the UPF0065 (bug) family.</text>
</comment>
<dbReference type="AlphaFoldDB" id="A0A2N4UAT8"/>
<protein>
    <submittedName>
        <fullName evidence="3">LacI family transcriptional regulator</fullName>
    </submittedName>
</protein>
<keyword evidence="2" id="KW-0732">Signal</keyword>
<dbReference type="PANTHER" id="PTHR42928:SF5">
    <property type="entry name" value="BLR1237 PROTEIN"/>
    <property type="match status" value="1"/>
</dbReference>
<keyword evidence="4" id="KW-1185">Reference proteome</keyword>